<dbReference type="Pfam" id="PF00168">
    <property type="entry name" value="C2"/>
    <property type="match status" value="1"/>
</dbReference>
<dbReference type="Gene3D" id="2.60.40.150">
    <property type="entry name" value="C2 domain"/>
    <property type="match status" value="1"/>
</dbReference>
<dbReference type="PROSITE" id="PS50004">
    <property type="entry name" value="C2"/>
    <property type="match status" value="1"/>
</dbReference>
<feature type="domain" description="C2" evidence="2">
    <location>
        <begin position="1"/>
        <end position="115"/>
    </location>
</feature>
<dbReference type="SUPFAM" id="SSF49562">
    <property type="entry name" value="C2 domain (Calcium/lipid-binding domain, CaLB)"/>
    <property type="match status" value="1"/>
</dbReference>
<name>A0A9W6T7S9_CANBO</name>
<proteinExistence type="predicted"/>
<sequence>MSNRSAEKEEHGNLLAVVVSKARDLPNRRKFDKQTPYCVVRIQDQVQTTQAIPRAGQNPEWDSELWFSLSGVTDYKMSFNIYHETKKEVGLVCKATIDFSQALTKPSKVGFDKWYDLEYDGKSAGQIFLEMSYYPPVDNVSLSNSLSNKKFQYYKSSQNQNQNQNQNHPRALRNSSVSSRPTNKIDFNAIDSITLPPLPSMENQTSNFYKNSTEIPGIPRLMIMLKDFSLKT</sequence>
<dbReference type="InterPro" id="IPR000008">
    <property type="entry name" value="C2_dom"/>
</dbReference>
<keyword evidence="4" id="KW-1185">Reference proteome</keyword>
<feature type="compositionally biased region" description="Polar residues" evidence="1">
    <location>
        <begin position="173"/>
        <end position="182"/>
    </location>
</feature>
<dbReference type="AlphaFoldDB" id="A0A9W6T7S9"/>
<evidence type="ECO:0000313" key="4">
    <source>
        <dbReference type="Proteomes" id="UP001165120"/>
    </source>
</evidence>
<dbReference type="Proteomes" id="UP001165120">
    <property type="component" value="Unassembled WGS sequence"/>
</dbReference>
<accession>A0A9W6T7S9</accession>
<reference evidence="3" key="1">
    <citation type="submission" date="2023-04" db="EMBL/GenBank/DDBJ databases">
        <title>Candida boidinii NBRC 10035.</title>
        <authorList>
            <person name="Ichikawa N."/>
            <person name="Sato H."/>
            <person name="Tonouchi N."/>
        </authorList>
    </citation>
    <scope>NUCLEOTIDE SEQUENCE</scope>
    <source>
        <strain evidence="3">NBRC 10035</strain>
    </source>
</reference>
<dbReference type="InterPro" id="IPR052981">
    <property type="entry name" value="Ingression_C2_domain"/>
</dbReference>
<feature type="compositionally biased region" description="Low complexity" evidence="1">
    <location>
        <begin position="158"/>
        <end position="167"/>
    </location>
</feature>
<organism evidence="3 4">
    <name type="scientific">Candida boidinii</name>
    <name type="common">Yeast</name>
    <dbReference type="NCBI Taxonomy" id="5477"/>
    <lineage>
        <taxon>Eukaryota</taxon>
        <taxon>Fungi</taxon>
        <taxon>Dikarya</taxon>
        <taxon>Ascomycota</taxon>
        <taxon>Saccharomycotina</taxon>
        <taxon>Pichiomycetes</taxon>
        <taxon>Pichiales</taxon>
        <taxon>Pichiaceae</taxon>
        <taxon>Ogataea</taxon>
        <taxon>Ogataea/Candida clade</taxon>
    </lineage>
</organism>
<dbReference type="PANTHER" id="PTHR47052:SF3">
    <property type="entry name" value="INGRESSION PROTEIN 1"/>
    <property type="match status" value="1"/>
</dbReference>
<evidence type="ECO:0000256" key="1">
    <source>
        <dbReference type="SAM" id="MobiDB-lite"/>
    </source>
</evidence>
<feature type="region of interest" description="Disordered" evidence="1">
    <location>
        <begin position="157"/>
        <end position="183"/>
    </location>
</feature>
<gene>
    <name evidence="3" type="ORF">Cboi02_000645200</name>
</gene>
<evidence type="ECO:0000313" key="3">
    <source>
        <dbReference type="EMBL" id="GME80706.1"/>
    </source>
</evidence>
<dbReference type="SMART" id="SM00239">
    <property type="entry name" value="C2"/>
    <property type="match status" value="1"/>
</dbReference>
<dbReference type="InterPro" id="IPR035892">
    <property type="entry name" value="C2_domain_sf"/>
</dbReference>
<evidence type="ECO:0000259" key="2">
    <source>
        <dbReference type="PROSITE" id="PS50004"/>
    </source>
</evidence>
<comment type="caution">
    <text evidence="3">The sequence shown here is derived from an EMBL/GenBank/DDBJ whole genome shotgun (WGS) entry which is preliminary data.</text>
</comment>
<dbReference type="PANTHER" id="PTHR47052">
    <property type="entry name" value="CONSERVED SERINE PROLINE-RICH PROTEIN (AFU_ORTHOLOGUE AFUA_2G01790)"/>
    <property type="match status" value="1"/>
</dbReference>
<protein>
    <submittedName>
        <fullName evidence="3">Unnamed protein product</fullName>
    </submittedName>
</protein>
<dbReference type="EMBL" id="BSXN01004162">
    <property type="protein sequence ID" value="GME80706.1"/>
    <property type="molecule type" value="Genomic_DNA"/>
</dbReference>